<keyword evidence="6" id="KW-0378">Hydrolase</keyword>
<keyword evidence="3" id="KW-0238">DNA-binding</keyword>
<evidence type="ECO:0000313" key="7">
    <source>
        <dbReference type="Proteomes" id="UP000253862"/>
    </source>
</evidence>
<proteinExistence type="inferred from homology"/>
<evidence type="ECO:0000313" key="6">
    <source>
        <dbReference type="EMBL" id="AXH29612.1"/>
    </source>
</evidence>
<dbReference type="CDD" id="cd17291">
    <property type="entry name" value="RMtype1_S_MgeORF438P-TRD-CR_like"/>
    <property type="match status" value="1"/>
</dbReference>
<feature type="coiled-coil region" evidence="4">
    <location>
        <begin position="408"/>
        <end position="443"/>
    </location>
</feature>
<dbReference type="OrthoDB" id="9798929at2"/>
<protein>
    <submittedName>
        <fullName evidence="6">Restriction endonuclease subunit S</fullName>
    </submittedName>
</protein>
<dbReference type="PANTHER" id="PTHR43140:SF1">
    <property type="entry name" value="TYPE I RESTRICTION ENZYME ECOKI SPECIFICITY SUBUNIT"/>
    <property type="match status" value="1"/>
</dbReference>
<dbReference type="InterPro" id="IPR000055">
    <property type="entry name" value="Restrct_endonuc_typeI_TRD"/>
</dbReference>
<organism evidence="6 7">
    <name type="scientific">Francisella opportunistica</name>
    <dbReference type="NCBI Taxonomy" id="2016517"/>
    <lineage>
        <taxon>Bacteria</taxon>
        <taxon>Pseudomonadati</taxon>
        <taxon>Pseudomonadota</taxon>
        <taxon>Gammaproteobacteria</taxon>
        <taxon>Thiotrichales</taxon>
        <taxon>Francisellaceae</taxon>
        <taxon>Francisella</taxon>
    </lineage>
</organism>
<name>A0A345JQL6_9GAMM</name>
<feature type="domain" description="Type I restriction modification DNA specificity" evidence="5">
    <location>
        <begin position="66"/>
        <end position="210"/>
    </location>
</feature>
<evidence type="ECO:0000256" key="1">
    <source>
        <dbReference type="ARBA" id="ARBA00010923"/>
    </source>
</evidence>
<keyword evidence="6" id="KW-0255">Endonuclease</keyword>
<dbReference type="AlphaFoldDB" id="A0A345JQL6"/>
<keyword evidence="6" id="KW-0540">Nuclease</keyword>
<evidence type="ECO:0000256" key="4">
    <source>
        <dbReference type="SAM" id="Coils"/>
    </source>
</evidence>
<dbReference type="GO" id="GO:0003677">
    <property type="term" value="F:DNA binding"/>
    <property type="evidence" value="ECO:0007669"/>
    <property type="project" value="UniProtKB-KW"/>
</dbReference>
<evidence type="ECO:0000256" key="2">
    <source>
        <dbReference type="ARBA" id="ARBA00022747"/>
    </source>
</evidence>
<feature type="coiled-coil region" evidence="4">
    <location>
        <begin position="187"/>
        <end position="214"/>
    </location>
</feature>
<feature type="domain" description="Type I restriction modification DNA specificity" evidence="5">
    <location>
        <begin position="269"/>
        <end position="432"/>
    </location>
</feature>
<dbReference type="Proteomes" id="UP000253862">
    <property type="component" value="Chromosome"/>
</dbReference>
<dbReference type="PANTHER" id="PTHR43140">
    <property type="entry name" value="TYPE-1 RESTRICTION ENZYME ECOKI SPECIFICITY PROTEIN"/>
    <property type="match status" value="1"/>
</dbReference>
<keyword evidence="2" id="KW-0680">Restriction system</keyword>
<reference evidence="6 7" key="1">
    <citation type="submission" date="2017-07" db="EMBL/GenBank/DDBJ databases">
        <title>Complete genome sequences and comparative analysis of the novel pathogen Francisella opportunistica.</title>
        <authorList>
            <person name="Dietrich E.A."/>
            <person name="Kingry L.C."/>
            <person name="Petersen J.M."/>
        </authorList>
    </citation>
    <scope>NUCLEOTIDE SEQUENCE [LARGE SCALE GENOMIC DNA]</scope>
    <source>
        <strain evidence="6 7">14-2155</strain>
    </source>
</reference>
<dbReference type="RefSeq" id="WP_071628894.1">
    <property type="nucleotide sequence ID" value="NZ_CP022375.1"/>
</dbReference>
<dbReference type="SUPFAM" id="SSF116734">
    <property type="entry name" value="DNA methylase specificity domain"/>
    <property type="match status" value="2"/>
</dbReference>
<dbReference type="REBASE" id="262721">
    <property type="entry name" value="S.Fsp2155ORF2960P"/>
</dbReference>
<keyword evidence="7" id="KW-1185">Reference proteome</keyword>
<comment type="similarity">
    <text evidence="1">Belongs to the type-I restriction system S methylase family.</text>
</comment>
<gene>
    <name evidence="6" type="ORF">CGC43_02965</name>
</gene>
<dbReference type="Gene3D" id="3.90.220.20">
    <property type="entry name" value="DNA methylase specificity domains"/>
    <property type="match status" value="2"/>
</dbReference>
<dbReference type="InterPro" id="IPR051212">
    <property type="entry name" value="Type-I_RE_S_subunit"/>
</dbReference>
<keyword evidence="4" id="KW-0175">Coiled coil</keyword>
<sequence length="446" mass="50599">MAEYKLDSSVDSNRIFLVDYSELQNRIDPHSYHRDRFDVIYALEKIECKSLKRVAKFSKRITNKVSDGDIYIGLENIESNTGSYIKTEAKESISSANIFKKNQILFPKLRPYLNKVYLATFDGLCSTEFHVLESALDSLNNKYLYIYLQSNLVVSQTKHLMTGNTLPRLQTEDIKNILIPLPSPEIQKQIVQKYEQAYQQKQQKEQKAKELLASIDSYLLDKLGIELPEKDNSLQARIFTTNFSEVSGGRCDVQDMKNSFLKVEGGIFNNVCLKDLCSIKKGQSITSSNIEDGKYPVIAGGKTSPYNHKYFNYNQEVITISASGAYSGYVWYHDYPIFASDCSVLWSKDEQLVSNKYIFEILKLKQDDIYSLQQGAGQPHVYASDLMKVKIPLPPLTPAQAKAGEISQQEIVEHISAIRAEAKQLQQEAIADLEATKAEIEKMILG</sequence>
<dbReference type="GO" id="GO:0009307">
    <property type="term" value="P:DNA restriction-modification system"/>
    <property type="evidence" value="ECO:0007669"/>
    <property type="project" value="UniProtKB-KW"/>
</dbReference>
<evidence type="ECO:0000256" key="3">
    <source>
        <dbReference type="ARBA" id="ARBA00023125"/>
    </source>
</evidence>
<dbReference type="EMBL" id="CP022375">
    <property type="protein sequence ID" value="AXH29612.1"/>
    <property type="molecule type" value="Genomic_DNA"/>
</dbReference>
<dbReference type="KEGG" id="foo:CGC45_02950"/>
<dbReference type="GO" id="GO:0004519">
    <property type="term" value="F:endonuclease activity"/>
    <property type="evidence" value="ECO:0007669"/>
    <property type="project" value="UniProtKB-KW"/>
</dbReference>
<dbReference type="InterPro" id="IPR044946">
    <property type="entry name" value="Restrct_endonuc_typeI_TRD_sf"/>
</dbReference>
<dbReference type="Pfam" id="PF01420">
    <property type="entry name" value="Methylase_S"/>
    <property type="match status" value="2"/>
</dbReference>
<accession>A0A345JQL6</accession>
<evidence type="ECO:0000259" key="5">
    <source>
        <dbReference type="Pfam" id="PF01420"/>
    </source>
</evidence>